<keyword evidence="2 5" id="KW-0812">Transmembrane</keyword>
<reference evidence="10 11" key="1">
    <citation type="submission" date="2018-07" db="EMBL/GenBank/DDBJ databases">
        <title>Comparative genomes isolates from brazilian mangrove.</title>
        <authorList>
            <person name="De Araujo J.E."/>
            <person name="Taketani R.G."/>
            <person name="Silva M.C.P."/>
            <person name="Lourenco M.V."/>
            <person name="Oliveira V.M."/>
            <person name="Andreote F.D."/>
        </authorList>
    </citation>
    <scope>NUCLEOTIDE SEQUENCE [LARGE SCALE GENOMIC DNA]</scope>
    <source>
        <strain evidence="10 11">HEX PRIS-MGV</strain>
    </source>
</reference>
<name>A0A368KQ41_9BACT</name>
<evidence type="ECO:0000256" key="5">
    <source>
        <dbReference type="RuleBase" id="RU000320"/>
    </source>
</evidence>
<dbReference type="OrthoDB" id="9807568at2"/>
<dbReference type="AlphaFoldDB" id="A0A368KQ41"/>
<feature type="transmembrane region" description="Helical" evidence="7">
    <location>
        <begin position="659"/>
        <end position="680"/>
    </location>
</feature>
<feature type="transmembrane region" description="Helical" evidence="7">
    <location>
        <begin position="6"/>
        <end position="30"/>
    </location>
</feature>
<feature type="transmembrane region" description="Helical" evidence="7">
    <location>
        <begin position="373"/>
        <end position="395"/>
    </location>
</feature>
<evidence type="ECO:0000313" key="10">
    <source>
        <dbReference type="EMBL" id="RCS47716.1"/>
    </source>
</evidence>
<gene>
    <name evidence="10" type="ORF">DTL42_14460</name>
</gene>
<keyword evidence="3 7" id="KW-1133">Transmembrane helix</keyword>
<feature type="transmembrane region" description="Helical" evidence="7">
    <location>
        <begin position="42"/>
        <end position="63"/>
    </location>
</feature>
<feature type="transmembrane region" description="Helical" evidence="7">
    <location>
        <begin position="788"/>
        <end position="808"/>
    </location>
</feature>
<dbReference type="Pfam" id="PF00662">
    <property type="entry name" value="Proton_antipo_N"/>
    <property type="match status" value="1"/>
</dbReference>
<feature type="transmembrane region" description="Helical" evidence="7">
    <location>
        <begin position="498"/>
        <end position="525"/>
    </location>
</feature>
<feature type="transmembrane region" description="Helical" evidence="7">
    <location>
        <begin position="457"/>
        <end position="478"/>
    </location>
</feature>
<feature type="domain" description="NADH:quinone oxidoreductase/Mrp antiporter transmembrane" evidence="8">
    <location>
        <begin position="335"/>
        <end position="539"/>
    </location>
</feature>
<feature type="transmembrane region" description="Helical" evidence="7">
    <location>
        <begin position="545"/>
        <end position="570"/>
    </location>
</feature>
<evidence type="ECO:0000256" key="7">
    <source>
        <dbReference type="SAM" id="Phobius"/>
    </source>
</evidence>
<feature type="compositionally biased region" description="Basic and acidic residues" evidence="6">
    <location>
        <begin position="73"/>
        <end position="87"/>
    </location>
</feature>
<proteinExistence type="predicted"/>
<dbReference type="GO" id="GO:0008137">
    <property type="term" value="F:NADH dehydrogenase (ubiquinone) activity"/>
    <property type="evidence" value="ECO:0007669"/>
    <property type="project" value="InterPro"/>
</dbReference>
<feature type="transmembrane region" description="Helical" evidence="7">
    <location>
        <begin position="591"/>
        <end position="611"/>
    </location>
</feature>
<evidence type="ECO:0000256" key="6">
    <source>
        <dbReference type="SAM" id="MobiDB-lite"/>
    </source>
</evidence>
<dbReference type="PANTHER" id="PTHR42829">
    <property type="entry name" value="NADH-UBIQUINONE OXIDOREDUCTASE CHAIN 5"/>
    <property type="match status" value="1"/>
</dbReference>
<dbReference type="Proteomes" id="UP000253562">
    <property type="component" value="Unassembled WGS sequence"/>
</dbReference>
<sequence length="812" mass="88690">METFAPYLPTLLATAVLLPLVSFCVILLAGPHLGSRGRGASYVATTAILGSLVLSIFATGIWFGMYQTPSSHHGEDAASAEHAEETHAAPPHEPPPVITGHGYTIATLAGTEVSINYYIDGLTILMFGLVTFIATCIHFYSAGYMHDELHGVVDHEAIRRDGESVRRPGRYARFFQALSLFCFSMLGLIISGNFLMTFVFWELVGLCSWFLIGFYVERHSASTAANKAFIVNRVGDFGMLIGMMTLWASLGTFNFGDIEREADKPGVFSQMRSEKDHYQLVVPDGMVALAAKQKVEELALSAEEPLSAAQLQAKVDEAIPLWRDGTTEGDSTRYGYMLLIIAGLGIFCGCVGKSAQFPLHVWLPDAMEGPTPVSALVHSATMVAAGVFLVARSYPIFVPEVLLVIACIGCLTLLIGASIALVATDIKRVLAYSTVSQLGYMMLALGVGGWAAGVMHLVTHACFKSLLFLCSGSVIHAVHTNEMPQMGGLRHKMPWTAYTMLVGCLAIAGVGIPSAFGISCGLSGYYSKDAILEQIYSFRIMNPVWGNIFFGIAAGGAVLTAFYMFRMWYLTFAGEPRARKKYDHAHESPRVMVLPLVMLAVLAVAVAWPIYDWFGLPTLSRTIEQARPAGIWSDMTGLAWHVVMPEESKGHAASVKGPVGLIAFAAALSGILLASVFYLWRTLDVADVRKTFVPIYGFLFGKWYFDEIYQVVFVQGTLCIAAMVAWFDRKVIDRLVDGLGCLVVKLAQAGDFWIDRRGIDGLVTWLADSTYDLGSWLRGLQTGHLRQYVMLIVASTVTLFLILSFWTYSLAR</sequence>
<feature type="transmembrane region" description="Helical" evidence="7">
    <location>
        <begin position="174"/>
        <end position="192"/>
    </location>
</feature>
<feature type="domain" description="NADH:quinone oxidoreductase/Mrp antiporter transmembrane" evidence="8">
    <location>
        <begin position="191"/>
        <end position="262"/>
    </location>
</feature>
<dbReference type="PANTHER" id="PTHR42829:SF2">
    <property type="entry name" value="NADH-UBIQUINONE OXIDOREDUCTASE CHAIN 5"/>
    <property type="match status" value="1"/>
</dbReference>
<dbReference type="GO" id="GO:0042773">
    <property type="term" value="P:ATP synthesis coupled electron transport"/>
    <property type="evidence" value="ECO:0007669"/>
    <property type="project" value="InterPro"/>
</dbReference>
<dbReference type="GO" id="GO:0003954">
    <property type="term" value="F:NADH dehydrogenase activity"/>
    <property type="evidence" value="ECO:0007669"/>
    <property type="project" value="TreeGrafter"/>
</dbReference>
<evidence type="ECO:0000259" key="8">
    <source>
        <dbReference type="Pfam" id="PF00361"/>
    </source>
</evidence>
<evidence type="ECO:0000256" key="3">
    <source>
        <dbReference type="ARBA" id="ARBA00022989"/>
    </source>
</evidence>
<feature type="transmembrane region" description="Helical" evidence="7">
    <location>
        <begin position="117"/>
        <end position="140"/>
    </location>
</feature>
<feature type="transmembrane region" description="Helical" evidence="7">
    <location>
        <begin position="429"/>
        <end position="451"/>
    </location>
</feature>
<feature type="transmembrane region" description="Helical" evidence="7">
    <location>
        <begin position="334"/>
        <end position="352"/>
    </location>
</feature>
<feature type="transmembrane region" description="Helical" evidence="7">
    <location>
        <begin position="401"/>
        <end position="422"/>
    </location>
</feature>
<feature type="domain" description="NADH-Ubiquinone oxidoreductase (complex I) chain 5 N-terminal" evidence="9">
    <location>
        <begin position="109"/>
        <end position="148"/>
    </location>
</feature>
<evidence type="ECO:0000256" key="2">
    <source>
        <dbReference type="ARBA" id="ARBA00022692"/>
    </source>
</evidence>
<comment type="subcellular location">
    <subcellularLocation>
        <location evidence="1">Endomembrane system</location>
        <topology evidence="1">Multi-pass membrane protein</topology>
    </subcellularLocation>
    <subcellularLocation>
        <location evidence="5">Membrane</location>
        <topology evidence="5">Multi-pass membrane protein</topology>
    </subcellularLocation>
</comment>
<feature type="transmembrane region" description="Helical" evidence="7">
    <location>
        <begin position="198"/>
        <end position="216"/>
    </location>
</feature>
<feature type="region of interest" description="Disordered" evidence="6">
    <location>
        <begin position="73"/>
        <end position="94"/>
    </location>
</feature>
<dbReference type="Gene3D" id="1.20.5.2700">
    <property type="match status" value="2"/>
</dbReference>
<comment type="caution">
    <text evidence="10">The sequence shown here is derived from an EMBL/GenBank/DDBJ whole genome shotgun (WGS) entry which is preliminary data.</text>
</comment>
<accession>A0A368KQ41</accession>
<protein>
    <submittedName>
        <fullName evidence="10">NADH-quinone oxidoreductase subunit L</fullName>
    </submittedName>
</protein>
<dbReference type="GO" id="GO:0016020">
    <property type="term" value="C:membrane"/>
    <property type="evidence" value="ECO:0007669"/>
    <property type="project" value="UniProtKB-SubCell"/>
</dbReference>
<dbReference type="InterPro" id="IPR001516">
    <property type="entry name" value="Proton_antipo_N"/>
</dbReference>
<dbReference type="InterPro" id="IPR003945">
    <property type="entry name" value="NU5C-like"/>
</dbReference>
<feature type="transmembrane region" description="Helical" evidence="7">
    <location>
        <begin position="708"/>
        <end position="727"/>
    </location>
</feature>
<dbReference type="GO" id="GO:0015990">
    <property type="term" value="P:electron transport coupled proton transport"/>
    <property type="evidence" value="ECO:0007669"/>
    <property type="project" value="TreeGrafter"/>
</dbReference>
<organism evidence="10 11">
    <name type="scientific">Bremerella cremea</name>
    <dbReference type="NCBI Taxonomy" id="1031537"/>
    <lineage>
        <taxon>Bacteria</taxon>
        <taxon>Pseudomonadati</taxon>
        <taxon>Planctomycetota</taxon>
        <taxon>Planctomycetia</taxon>
        <taxon>Pirellulales</taxon>
        <taxon>Pirellulaceae</taxon>
        <taxon>Bremerella</taxon>
    </lineage>
</organism>
<dbReference type="GO" id="GO:0012505">
    <property type="term" value="C:endomembrane system"/>
    <property type="evidence" value="ECO:0007669"/>
    <property type="project" value="UniProtKB-SubCell"/>
</dbReference>
<dbReference type="InterPro" id="IPR001750">
    <property type="entry name" value="ND/Mrp_TM"/>
</dbReference>
<dbReference type="EMBL" id="QPEX01000028">
    <property type="protein sequence ID" value="RCS47716.1"/>
    <property type="molecule type" value="Genomic_DNA"/>
</dbReference>
<evidence type="ECO:0000313" key="11">
    <source>
        <dbReference type="Proteomes" id="UP000253562"/>
    </source>
</evidence>
<evidence type="ECO:0000256" key="4">
    <source>
        <dbReference type="ARBA" id="ARBA00023136"/>
    </source>
</evidence>
<dbReference type="RefSeq" id="WP_114369443.1">
    <property type="nucleotide sequence ID" value="NZ_QPEX01000028.1"/>
</dbReference>
<dbReference type="NCBIfam" id="NF005141">
    <property type="entry name" value="PRK06590.1"/>
    <property type="match status" value="1"/>
</dbReference>
<feature type="transmembrane region" description="Helical" evidence="7">
    <location>
        <begin position="237"/>
        <end position="256"/>
    </location>
</feature>
<evidence type="ECO:0000259" key="9">
    <source>
        <dbReference type="Pfam" id="PF00662"/>
    </source>
</evidence>
<keyword evidence="4 7" id="KW-0472">Membrane</keyword>
<dbReference type="Pfam" id="PF00361">
    <property type="entry name" value="Proton_antipo_M"/>
    <property type="match status" value="2"/>
</dbReference>
<evidence type="ECO:0000256" key="1">
    <source>
        <dbReference type="ARBA" id="ARBA00004127"/>
    </source>
</evidence>